<dbReference type="GO" id="GO:0016757">
    <property type="term" value="F:glycosyltransferase activity"/>
    <property type="evidence" value="ECO:0007669"/>
    <property type="project" value="InterPro"/>
</dbReference>
<protein>
    <submittedName>
        <fullName evidence="4">Glycosyltransferase family 4 protein</fullName>
    </submittedName>
</protein>
<dbReference type="InterPro" id="IPR028098">
    <property type="entry name" value="Glyco_trans_4-like_N"/>
</dbReference>
<dbReference type="Proteomes" id="UP000318709">
    <property type="component" value="Chromosome"/>
</dbReference>
<dbReference type="SUPFAM" id="SSF53756">
    <property type="entry name" value="UDP-Glycosyltransferase/glycogen phosphorylase"/>
    <property type="match status" value="1"/>
</dbReference>
<reference evidence="4 5" key="1">
    <citation type="submission" date="2019-03" db="EMBL/GenBank/DDBJ databases">
        <title>The complete genome sequence of Swingsia_sp. F3b2 LMG30590(T).</title>
        <authorList>
            <person name="Chua K.-O."/>
            <person name="Chan K.-G."/>
            <person name="See-Too W.-S."/>
        </authorList>
    </citation>
    <scope>NUCLEOTIDE SEQUENCE [LARGE SCALE GENOMIC DNA]</scope>
    <source>
        <strain evidence="4 5">F3b2</strain>
    </source>
</reference>
<evidence type="ECO:0000259" key="3">
    <source>
        <dbReference type="Pfam" id="PF13439"/>
    </source>
</evidence>
<dbReference type="PANTHER" id="PTHR46401:SF2">
    <property type="entry name" value="GLYCOSYLTRANSFERASE WBBK-RELATED"/>
    <property type="match status" value="1"/>
</dbReference>
<evidence type="ECO:0000256" key="1">
    <source>
        <dbReference type="ARBA" id="ARBA00022679"/>
    </source>
</evidence>
<dbReference type="CDD" id="cd03809">
    <property type="entry name" value="GT4_MtfB-like"/>
    <property type="match status" value="1"/>
</dbReference>
<dbReference type="Gene3D" id="3.40.50.2000">
    <property type="entry name" value="Glycogen Phosphorylase B"/>
    <property type="match status" value="2"/>
</dbReference>
<accession>A0A4Y6U7N2</accession>
<dbReference type="RefSeq" id="WP_141443082.1">
    <property type="nucleotide sequence ID" value="NZ_CP038231.1"/>
</dbReference>
<dbReference type="Pfam" id="PF13439">
    <property type="entry name" value="Glyco_transf_4"/>
    <property type="match status" value="1"/>
</dbReference>
<feature type="domain" description="Glycosyl transferase family 1" evidence="2">
    <location>
        <begin position="277"/>
        <end position="428"/>
    </location>
</feature>
<dbReference type="EMBL" id="CP038231">
    <property type="protein sequence ID" value="QDH13419.1"/>
    <property type="molecule type" value="Genomic_DNA"/>
</dbReference>
<dbReference type="AlphaFoldDB" id="A0A4Y6U7N2"/>
<keyword evidence="5" id="KW-1185">Reference proteome</keyword>
<dbReference type="KEGG" id="swf:E3E12_03480"/>
<keyword evidence="1 4" id="KW-0808">Transferase</keyword>
<proteinExistence type="predicted"/>
<dbReference type="InterPro" id="IPR001296">
    <property type="entry name" value="Glyco_trans_1"/>
</dbReference>
<dbReference type="GO" id="GO:0009103">
    <property type="term" value="P:lipopolysaccharide biosynthetic process"/>
    <property type="evidence" value="ECO:0007669"/>
    <property type="project" value="TreeGrafter"/>
</dbReference>
<evidence type="ECO:0000313" key="4">
    <source>
        <dbReference type="EMBL" id="QDH13419.1"/>
    </source>
</evidence>
<evidence type="ECO:0000259" key="2">
    <source>
        <dbReference type="Pfam" id="PF00534"/>
    </source>
</evidence>
<dbReference type="Pfam" id="PF00534">
    <property type="entry name" value="Glycos_transf_1"/>
    <property type="match status" value="1"/>
</dbReference>
<evidence type="ECO:0000313" key="5">
    <source>
        <dbReference type="Proteomes" id="UP000318709"/>
    </source>
</evidence>
<dbReference type="OrthoDB" id="9801609at2"/>
<gene>
    <name evidence="4" type="ORF">E3E12_03480</name>
</gene>
<dbReference type="PANTHER" id="PTHR46401">
    <property type="entry name" value="GLYCOSYLTRANSFERASE WBBK-RELATED"/>
    <property type="match status" value="1"/>
</dbReference>
<sequence length="455" mass="50360">MWNHGSDDTTLKGPEDMQNNCLKGVRVGVDGFNMALPHGTGVARYGRTLARRLNELGAQVDLLFGLGIGWKDPEDLRETLFLNAMAEEIPLQKARFPQPAWFSETGRHLRGHVPCPIALGERTDIRALEHRLPPFDRIWNVPNLYRAASGFFRTTGRFLKVKNPLGVDVMHWTYPVPMRLDGARNIYTLHDTVPLTLPHTTQDNKRYYRKLLAMVCKKADALLTVSESSRKAVLDFEPASAPKLHNLGQSVEREEANYGDGAFHEPVFQGSVFPSLERKGYFLYYGALEPKKNIGRMVEAYLKADGAMPLVLVCGRAWKEQGETALLQQGVETGRIKIMDYLSERHLAALLEGARAFLFPSLAEGFGLPVLEAMQAGVPVMTSCEGALAEIGGKAVLGVNPYHVDEMAAAIGKLERSGELCAELTKKGLVQAKSFSPQHYRGKLVDFYKALGVVG</sequence>
<organism evidence="4 5">
    <name type="scientific">Formicincola oecophyllae</name>
    <dbReference type="NCBI Taxonomy" id="2558361"/>
    <lineage>
        <taxon>Bacteria</taxon>
        <taxon>Pseudomonadati</taxon>
        <taxon>Pseudomonadota</taxon>
        <taxon>Alphaproteobacteria</taxon>
        <taxon>Acetobacterales</taxon>
        <taxon>Acetobacteraceae</taxon>
        <taxon>Formicincola</taxon>
    </lineage>
</organism>
<name>A0A4Y6U7N2_9PROT</name>
<feature type="domain" description="Glycosyltransferase subfamily 4-like N-terminal" evidence="3">
    <location>
        <begin position="41"/>
        <end position="236"/>
    </location>
</feature>